<name>A0A2W5TAM7_9BACT</name>
<proteinExistence type="predicted"/>
<organism evidence="2 3">
    <name type="scientific">Archangium gephyra</name>
    <dbReference type="NCBI Taxonomy" id="48"/>
    <lineage>
        <taxon>Bacteria</taxon>
        <taxon>Pseudomonadati</taxon>
        <taxon>Myxococcota</taxon>
        <taxon>Myxococcia</taxon>
        <taxon>Myxococcales</taxon>
        <taxon>Cystobacterineae</taxon>
        <taxon>Archangiaceae</taxon>
        <taxon>Archangium</taxon>
    </lineage>
</organism>
<accession>A0A2W5TAM7</accession>
<evidence type="ECO:0000313" key="2">
    <source>
        <dbReference type="EMBL" id="PZR11952.1"/>
    </source>
</evidence>
<comment type="caution">
    <text evidence="2">The sequence shown here is derived from an EMBL/GenBank/DDBJ whole genome shotgun (WGS) entry which is preliminary data.</text>
</comment>
<evidence type="ECO:0000256" key="1">
    <source>
        <dbReference type="SAM" id="MobiDB-lite"/>
    </source>
</evidence>
<evidence type="ECO:0000313" key="3">
    <source>
        <dbReference type="Proteomes" id="UP000249061"/>
    </source>
</evidence>
<protein>
    <recommendedName>
        <fullName evidence="4">SprT-like family protein</fullName>
    </recommendedName>
</protein>
<sequence>MQLAPRQLDLFSRGTRAPVHRPYETQPVAVPSVAEPGPREPEREATPPLPSRQETLKRARALAQQIAAHLGQDVKVLLTVHDNRSTMISFRRQPPVLKIRAHHMFLDAPVRVIHAIADYAGRGNASAGGLLDAYIAERQSAINALPRKPSPLEPRGQCFDLQELFDAVNRDHFDGKVDARIGWGRHTSKRRRKSIRLGVYDHKAREIRLHPALDRPDVPRFFVEFIVFHEMLHQLFPSDRHTGRHVHHPRAFRERERAFPKFKLAMDWERQHLQELLRR</sequence>
<gene>
    <name evidence="2" type="ORF">DI536_16635</name>
</gene>
<reference evidence="2 3" key="1">
    <citation type="submission" date="2017-08" db="EMBL/GenBank/DDBJ databases">
        <title>Infants hospitalized years apart are colonized by the same room-sourced microbial strains.</title>
        <authorList>
            <person name="Brooks B."/>
            <person name="Olm M.R."/>
            <person name="Firek B.A."/>
            <person name="Baker R."/>
            <person name="Thomas B.C."/>
            <person name="Morowitz M.J."/>
            <person name="Banfield J.F."/>
        </authorList>
    </citation>
    <scope>NUCLEOTIDE SEQUENCE [LARGE SCALE GENOMIC DNA]</scope>
    <source>
        <strain evidence="2">S2_003_000_R2_14</strain>
    </source>
</reference>
<dbReference type="EMBL" id="QFQP01000013">
    <property type="protein sequence ID" value="PZR11952.1"/>
    <property type="molecule type" value="Genomic_DNA"/>
</dbReference>
<dbReference type="Proteomes" id="UP000249061">
    <property type="component" value="Unassembled WGS sequence"/>
</dbReference>
<evidence type="ECO:0008006" key="4">
    <source>
        <dbReference type="Google" id="ProtNLM"/>
    </source>
</evidence>
<dbReference type="AlphaFoldDB" id="A0A2W5TAM7"/>
<feature type="region of interest" description="Disordered" evidence="1">
    <location>
        <begin position="1"/>
        <end position="55"/>
    </location>
</feature>